<keyword evidence="2 4" id="KW-0479">Metal-binding</keyword>
<evidence type="ECO:0000256" key="3">
    <source>
        <dbReference type="ARBA" id="ARBA00023004"/>
    </source>
</evidence>
<keyword evidence="6" id="KW-0472">Membrane</keyword>
<dbReference type="RefSeq" id="WP_152757039.1">
    <property type="nucleotide sequence ID" value="NZ_WHLY01000002.1"/>
</dbReference>
<evidence type="ECO:0000313" key="8">
    <source>
        <dbReference type="EMBL" id="MPR32523.1"/>
    </source>
</evidence>
<name>A0A7C9BE24_9BACT</name>
<proteinExistence type="predicted"/>
<feature type="transmembrane region" description="Helical" evidence="6">
    <location>
        <begin position="174"/>
        <end position="193"/>
    </location>
</feature>
<dbReference type="InterPro" id="IPR032858">
    <property type="entry name" value="CcoP_N"/>
</dbReference>
<evidence type="ECO:0000313" key="9">
    <source>
        <dbReference type="Proteomes" id="UP000479293"/>
    </source>
</evidence>
<feature type="region of interest" description="Disordered" evidence="5">
    <location>
        <begin position="324"/>
        <end position="356"/>
    </location>
</feature>
<dbReference type="PROSITE" id="PS51007">
    <property type="entry name" value="CYTC"/>
    <property type="match status" value="1"/>
</dbReference>
<dbReference type="SUPFAM" id="SSF46626">
    <property type="entry name" value="Cytochrome c"/>
    <property type="match status" value="1"/>
</dbReference>
<accession>A0A7C9BE24</accession>
<keyword evidence="6" id="KW-1133">Transmembrane helix</keyword>
<evidence type="ECO:0000256" key="6">
    <source>
        <dbReference type="SAM" id="Phobius"/>
    </source>
</evidence>
<dbReference type="InterPro" id="IPR050597">
    <property type="entry name" value="Cytochrome_c_Oxidase_Subunit"/>
</dbReference>
<dbReference type="Gene3D" id="1.10.760.10">
    <property type="entry name" value="Cytochrome c-like domain"/>
    <property type="match status" value="1"/>
</dbReference>
<organism evidence="8 9">
    <name type="scientific">Salmonirosea aquatica</name>
    <dbReference type="NCBI Taxonomy" id="2654236"/>
    <lineage>
        <taxon>Bacteria</taxon>
        <taxon>Pseudomonadati</taxon>
        <taxon>Bacteroidota</taxon>
        <taxon>Cytophagia</taxon>
        <taxon>Cytophagales</taxon>
        <taxon>Spirosomataceae</taxon>
        <taxon>Salmonirosea</taxon>
    </lineage>
</organism>
<evidence type="ECO:0000256" key="2">
    <source>
        <dbReference type="ARBA" id="ARBA00022723"/>
    </source>
</evidence>
<dbReference type="AlphaFoldDB" id="A0A7C9BE24"/>
<dbReference type="EMBL" id="WHLY01000002">
    <property type="protein sequence ID" value="MPR32523.1"/>
    <property type="molecule type" value="Genomic_DNA"/>
</dbReference>
<evidence type="ECO:0000256" key="5">
    <source>
        <dbReference type="SAM" id="MobiDB-lite"/>
    </source>
</evidence>
<dbReference type="Proteomes" id="UP000479293">
    <property type="component" value="Unassembled WGS sequence"/>
</dbReference>
<dbReference type="InterPro" id="IPR038414">
    <property type="entry name" value="CcoP_N_sf"/>
</dbReference>
<reference evidence="8 9" key="1">
    <citation type="submission" date="2019-10" db="EMBL/GenBank/DDBJ databases">
        <title>Draft Genome Sequence of Cytophagaceae sp. SJW1-29.</title>
        <authorList>
            <person name="Choi A."/>
        </authorList>
    </citation>
    <scope>NUCLEOTIDE SEQUENCE [LARGE SCALE GENOMIC DNA]</scope>
    <source>
        <strain evidence="8 9">SJW1-29</strain>
    </source>
</reference>
<comment type="caution">
    <text evidence="8">The sequence shown here is derived from an EMBL/GenBank/DDBJ whole genome shotgun (WGS) entry which is preliminary data.</text>
</comment>
<evidence type="ECO:0000256" key="4">
    <source>
        <dbReference type="PROSITE-ProRule" id="PRU00433"/>
    </source>
</evidence>
<dbReference type="PANTHER" id="PTHR33751:SF1">
    <property type="entry name" value="CBB3-TYPE CYTOCHROME C OXIDASE SUBUNIT FIXP"/>
    <property type="match status" value="1"/>
</dbReference>
<keyword evidence="3 4" id="KW-0408">Iron</keyword>
<dbReference type="InterPro" id="IPR036909">
    <property type="entry name" value="Cyt_c-like_dom_sf"/>
</dbReference>
<dbReference type="GO" id="GO:0009055">
    <property type="term" value="F:electron transfer activity"/>
    <property type="evidence" value="ECO:0007669"/>
    <property type="project" value="InterPro"/>
</dbReference>
<keyword evidence="1 4" id="KW-0349">Heme</keyword>
<keyword evidence="9" id="KW-1185">Reference proteome</keyword>
<gene>
    <name evidence="8" type="ORF">GBK04_03965</name>
</gene>
<feature type="transmembrane region" description="Helical" evidence="6">
    <location>
        <begin position="15"/>
        <end position="35"/>
    </location>
</feature>
<dbReference type="InterPro" id="IPR009056">
    <property type="entry name" value="Cyt_c-like_dom"/>
</dbReference>
<sequence length="356" mass="39514">MKFKNYLETIAGVSIYPLISLVIFVAFFVGLLWYVLRMGRQEVDAMKAVPLDDSVIKKTLLTILALLVVPSAFAQGTEVPTSYSDFLLYVVMFLLVCMILVLLVVLVQVIVLYQKITTKALPAEVQAESTPLFSPGWWRKFVGFSTPLSKEEKILLAGHEYDGIHELDNRMPPWLQFMFVGTVLFAITYGLYYHAFGFGDLQMEELNKELAMAEVQKKAYIEKMGAGINEENVTLLTEGALIKEGGVIFTEKCTACHAADGGGGVGPNLTDDYWLHGGDIKDVFKVIKYGVPEKGMISWEKQLPPQEMQKVASFILAELHGNKPMAPKAPQGELYETPADVPTNPVPQALEVAKQQ</sequence>
<dbReference type="Pfam" id="PF13442">
    <property type="entry name" value="Cytochrome_CBB3"/>
    <property type="match status" value="1"/>
</dbReference>
<feature type="transmembrane region" description="Helical" evidence="6">
    <location>
        <begin position="55"/>
        <end position="74"/>
    </location>
</feature>
<evidence type="ECO:0000256" key="1">
    <source>
        <dbReference type="ARBA" id="ARBA00022617"/>
    </source>
</evidence>
<evidence type="ECO:0000259" key="7">
    <source>
        <dbReference type="PROSITE" id="PS51007"/>
    </source>
</evidence>
<feature type="transmembrane region" description="Helical" evidence="6">
    <location>
        <begin position="86"/>
        <end position="113"/>
    </location>
</feature>
<dbReference type="Gene3D" id="6.10.280.130">
    <property type="match status" value="1"/>
</dbReference>
<dbReference type="GO" id="GO:0046872">
    <property type="term" value="F:metal ion binding"/>
    <property type="evidence" value="ECO:0007669"/>
    <property type="project" value="UniProtKB-KW"/>
</dbReference>
<keyword evidence="6" id="KW-0812">Transmembrane</keyword>
<dbReference type="Pfam" id="PF14715">
    <property type="entry name" value="FixP_N"/>
    <property type="match status" value="1"/>
</dbReference>
<feature type="domain" description="Cytochrome c" evidence="7">
    <location>
        <begin position="240"/>
        <end position="319"/>
    </location>
</feature>
<protein>
    <submittedName>
        <fullName evidence="8">C-type cytochrome</fullName>
    </submittedName>
</protein>
<dbReference type="PANTHER" id="PTHR33751">
    <property type="entry name" value="CBB3-TYPE CYTOCHROME C OXIDASE SUBUNIT FIXP"/>
    <property type="match status" value="1"/>
</dbReference>
<dbReference type="GO" id="GO:0020037">
    <property type="term" value="F:heme binding"/>
    <property type="evidence" value="ECO:0007669"/>
    <property type="project" value="InterPro"/>
</dbReference>